<feature type="binding site" evidence="12">
    <location>
        <position position="9"/>
    </location>
    <ligand>
        <name>Mg(2+)</name>
        <dbReference type="ChEBI" id="CHEBI:18420"/>
    </ligand>
</feature>
<evidence type="ECO:0000256" key="12">
    <source>
        <dbReference type="PIRSR" id="PIRSR610972-3"/>
    </source>
</evidence>
<dbReference type="InterPro" id="IPR023214">
    <property type="entry name" value="HAD_sf"/>
</dbReference>
<dbReference type="KEGG" id="ahal:FTX54_008730"/>
<dbReference type="InterPro" id="IPR010972">
    <property type="entry name" value="Beta-PGM"/>
</dbReference>
<comment type="catalytic activity">
    <reaction evidence="7">
        <text>beta-D-glucose 1-phosphate = beta-D-glucose 6-phosphate</text>
        <dbReference type="Rhea" id="RHEA:20113"/>
        <dbReference type="ChEBI" id="CHEBI:57684"/>
        <dbReference type="ChEBI" id="CHEBI:58247"/>
        <dbReference type="EC" id="5.4.2.6"/>
    </reaction>
</comment>
<dbReference type="InterPro" id="IPR010976">
    <property type="entry name" value="B-phosphoglucomutase_hydrolase"/>
</dbReference>
<dbReference type="RefSeq" id="WP_147802220.1">
    <property type="nucleotide sequence ID" value="NZ_CP144914.1"/>
</dbReference>
<evidence type="ECO:0000256" key="6">
    <source>
        <dbReference type="ARBA" id="ARBA00023277"/>
    </source>
</evidence>
<accession>A0A5C7FAT6</accession>
<dbReference type="EMBL" id="CP144914">
    <property type="protein sequence ID" value="WWD78527.1"/>
    <property type="molecule type" value="Genomic_DNA"/>
</dbReference>
<feature type="active site" description="Nucleophile" evidence="10">
    <location>
        <position position="7"/>
    </location>
</feature>
<gene>
    <name evidence="14" type="primary">pgmB</name>
    <name evidence="14" type="ORF">FTX54_008730</name>
</gene>
<proteinExistence type="inferred from homology"/>
<protein>
    <recommendedName>
        <fullName evidence="9">Beta-phosphoglucomutase</fullName>
        <ecNumber evidence="8">5.4.2.6</ecNumber>
    </recommendedName>
</protein>
<dbReference type="Proteomes" id="UP000321816">
    <property type="component" value="Chromosome"/>
</dbReference>
<dbReference type="SFLD" id="SFLDS00003">
    <property type="entry name" value="Haloacid_Dehalogenase"/>
    <property type="match status" value="1"/>
</dbReference>
<dbReference type="SFLD" id="SFLDG01135">
    <property type="entry name" value="C1.5.6:_HAD__Beta-PGM__Phospha"/>
    <property type="match status" value="1"/>
</dbReference>
<evidence type="ECO:0000256" key="5">
    <source>
        <dbReference type="ARBA" id="ARBA00023235"/>
    </source>
</evidence>
<dbReference type="NCBIfam" id="TIGR02009">
    <property type="entry name" value="PGMB-YQAB-SF"/>
    <property type="match status" value="1"/>
</dbReference>
<keyword evidence="6" id="KW-0119">Carbohydrate metabolism</keyword>
<evidence type="ECO:0000256" key="11">
    <source>
        <dbReference type="PIRSR" id="PIRSR610972-2"/>
    </source>
</evidence>
<dbReference type="InterPro" id="IPR051600">
    <property type="entry name" value="Beta-PGM-like"/>
</dbReference>
<keyword evidence="4 12" id="KW-0460">Magnesium</keyword>
<sequence length="212" mass="23483">MKACIFDLDGVIADTVEFHYLASKKTADVLDITFTRKMNEQWQGRSRKALMEAMLFQSSETKYTEAELGRMKNDIYRTYINYLTPEDTLPGAAELIYDLKNNGVPLALASSSSNAEFVIRKLGLYSSFDYIVPVEDVKNMKPDPEIFLRAAAFLNISPKDCAGIEDSVAGTKAVKQAGMTAVSVGKDNPGGDIHVSSLLELNYFILCEAVER</sequence>
<dbReference type="NCBIfam" id="TIGR01990">
    <property type="entry name" value="bPGM"/>
    <property type="match status" value="1"/>
</dbReference>
<feature type="binding site" evidence="11">
    <location>
        <position position="141"/>
    </location>
    <ligand>
        <name>substrate</name>
    </ligand>
</feature>
<feature type="binding site" evidence="11">
    <location>
        <position position="72"/>
    </location>
    <ligand>
        <name>substrate</name>
    </ligand>
</feature>
<organism evidence="14 15">
    <name type="scientific">Alkalicoccus halolimnae</name>
    <dbReference type="NCBI Taxonomy" id="1667239"/>
    <lineage>
        <taxon>Bacteria</taxon>
        <taxon>Bacillati</taxon>
        <taxon>Bacillota</taxon>
        <taxon>Bacilli</taxon>
        <taxon>Bacillales</taxon>
        <taxon>Bacillaceae</taxon>
        <taxon>Alkalicoccus</taxon>
    </lineage>
</organism>
<evidence type="ECO:0000313" key="15">
    <source>
        <dbReference type="Proteomes" id="UP000321816"/>
    </source>
</evidence>
<comment type="cofactor">
    <cofactor evidence="12">
        <name>Mg(2+)</name>
        <dbReference type="ChEBI" id="CHEBI:18420"/>
    </cofactor>
    <text evidence="12">Binds 2 magnesium ions per subunit.</text>
</comment>
<dbReference type="PANTHER" id="PTHR46193">
    <property type="entry name" value="6-PHOSPHOGLUCONATE PHOSPHATASE"/>
    <property type="match status" value="1"/>
</dbReference>
<feature type="active site" description="Proton donor/acceptor" evidence="10">
    <location>
        <position position="9"/>
    </location>
</feature>
<evidence type="ECO:0000256" key="3">
    <source>
        <dbReference type="ARBA" id="ARBA00022723"/>
    </source>
</evidence>
<evidence type="ECO:0000256" key="2">
    <source>
        <dbReference type="ARBA" id="ARBA00022553"/>
    </source>
</evidence>
<evidence type="ECO:0000256" key="4">
    <source>
        <dbReference type="ARBA" id="ARBA00022842"/>
    </source>
</evidence>
<comment type="similarity">
    <text evidence="1">Belongs to the HAD-like hydrolase superfamily. CbbY/CbbZ/Gph/YieH family.</text>
</comment>
<dbReference type="NCBIfam" id="TIGR01509">
    <property type="entry name" value="HAD-SF-IA-v3"/>
    <property type="match status" value="1"/>
</dbReference>
<keyword evidence="15" id="KW-1185">Reference proteome</keyword>
<evidence type="ECO:0000256" key="10">
    <source>
        <dbReference type="PIRSR" id="PIRSR610972-1"/>
    </source>
</evidence>
<dbReference type="GO" id="GO:0000287">
    <property type="term" value="F:magnesium ion binding"/>
    <property type="evidence" value="ECO:0007669"/>
    <property type="project" value="InterPro"/>
</dbReference>
<feature type="binding site" evidence="12">
    <location>
        <position position="166"/>
    </location>
    <ligand>
        <name>Mg(2+)</name>
        <dbReference type="ChEBI" id="CHEBI:18420"/>
    </ligand>
</feature>
<evidence type="ECO:0000313" key="14">
    <source>
        <dbReference type="EMBL" id="WWD78527.1"/>
    </source>
</evidence>
<name>A0A5C7FAT6_9BACI</name>
<evidence type="ECO:0000256" key="1">
    <source>
        <dbReference type="ARBA" id="ARBA00006171"/>
    </source>
</evidence>
<dbReference type="InterPro" id="IPR006439">
    <property type="entry name" value="HAD-SF_hydro_IA"/>
</dbReference>
<keyword evidence="2" id="KW-0597">Phosphoprotein</keyword>
<evidence type="ECO:0000256" key="8">
    <source>
        <dbReference type="ARBA" id="ARBA00044968"/>
    </source>
</evidence>
<evidence type="ECO:0000256" key="7">
    <source>
        <dbReference type="ARBA" id="ARBA00044926"/>
    </source>
</evidence>
<dbReference type="PRINTS" id="PR00413">
    <property type="entry name" value="HADHALOGNASE"/>
</dbReference>
<dbReference type="InterPro" id="IPR023198">
    <property type="entry name" value="PGP-like_dom2"/>
</dbReference>
<dbReference type="PANTHER" id="PTHR46193:SF18">
    <property type="entry name" value="HEXITOL PHOSPHATASE B"/>
    <property type="match status" value="1"/>
</dbReference>
<feature type="site" description="Important for catalytic activity and assists the phosphoryl transfer reaction to Asp8 by balancing charge and orienting the reacting groups" evidence="13">
    <location>
        <position position="110"/>
    </location>
</feature>
<keyword evidence="3 12" id="KW-0479">Metal-binding</keyword>
<dbReference type="Gene3D" id="1.10.150.240">
    <property type="entry name" value="Putative phosphatase, domain 2"/>
    <property type="match status" value="1"/>
</dbReference>
<feature type="binding site" evidence="12">
    <location>
        <position position="165"/>
    </location>
    <ligand>
        <name>Mg(2+)</name>
        <dbReference type="ChEBI" id="CHEBI:18420"/>
    </ligand>
</feature>
<reference evidence="14 15" key="1">
    <citation type="submission" date="2024-01" db="EMBL/GenBank/DDBJ databases">
        <title>Complete Genome Sequence of Alkalicoccus halolimnae BZ-SZ-XJ29T, a Moderately Halophilic Bacterium Isolated from a Salt Lake.</title>
        <authorList>
            <person name="Zhao B."/>
        </authorList>
    </citation>
    <scope>NUCLEOTIDE SEQUENCE [LARGE SCALE GENOMIC DNA]</scope>
    <source>
        <strain evidence="14 15">BZ-SZ-XJ29</strain>
    </source>
</reference>
<dbReference type="OrthoDB" id="9797743at2"/>
<dbReference type="InterPro" id="IPR036412">
    <property type="entry name" value="HAD-like_sf"/>
</dbReference>
<feature type="binding site" evidence="11">
    <location>
        <begin position="7"/>
        <end position="9"/>
    </location>
    <ligand>
        <name>substrate</name>
    </ligand>
</feature>
<dbReference type="Pfam" id="PF00702">
    <property type="entry name" value="Hydrolase"/>
    <property type="match status" value="1"/>
</dbReference>
<dbReference type="GO" id="GO:0005975">
    <property type="term" value="P:carbohydrate metabolic process"/>
    <property type="evidence" value="ECO:0007669"/>
    <property type="project" value="InterPro"/>
</dbReference>
<evidence type="ECO:0000256" key="13">
    <source>
        <dbReference type="PIRSR" id="PIRSR610972-4"/>
    </source>
</evidence>
<feature type="binding site" evidence="12">
    <location>
        <position position="7"/>
    </location>
    <ligand>
        <name>Mg(2+)</name>
        <dbReference type="ChEBI" id="CHEBI:18420"/>
    </ligand>
</feature>
<dbReference type="CDD" id="cd02598">
    <property type="entry name" value="HAD_BPGM"/>
    <property type="match status" value="1"/>
</dbReference>
<keyword evidence="5 14" id="KW-0413">Isomerase</keyword>
<evidence type="ECO:0000256" key="9">
    <source>
        <dbReference type="ARBA" id="ARBA00044991"/>
    </source>
</evidence>
<dbReference type="SFLD" id="SFLDG01129">
    <property type="entry name" value="C1.5:_HAD__Beta-PGM__Phosphata"/>
    <property type="match status" value="1"/>
</dbReference>
<dbReference type="AlphaFoldDB" id="A0A5C7FAT6"/>
<feature type="site" description="Important for catalytic activity and assists the phosphoryl transfer reaction to Asp8 by balancing charge and orienting the reacting groups" evidence="13">
    <location>
        <position position="141"/>
    </location>
</feature>
<feature type="binding site" evidence="11">
    <location>
        <begin position="110"/>
        <end position="114"/>
    </location>
    <ligand>
        <name>substrate</name>
    </ligand>
</feature>
<dbReference type="EC" id="5.4.2.6" evidence="8"/>
<dbReference type="GO" id="GO:0008801">
    <property type="term" value="F:beta-phosphoglucomutase activity"/>
    <property type="evidence" value="ECO:0007669"/>
    <property type="project" value="UniProtKB-EC"/>
</dbReference>
<dbReference type="SUPFAM" id="SSF56784">
    <property type="entry name" value="HAD-like"/>
    <property type="match status" value="1"/>
</dbReference>
<dbReference type="Gene3D" id="3.40.50.1000">
    <property type="entry name" value="HAD superfamily/HAD-like"/>
    <property type="match status" value="1"/>
</dbReference>